<dbReference type="SUPFAM" id="SSF53474">
    <property type="entry name" value="alpha/beta-Hydrolases"/>
    <property type="match status" value="1"/>
</dbReference>
<dbReference type="PANTHER" id="PTHR11802">
    <property type="entry name" value="SERINE PROTEASE FAMILY S10 SERINE CARBOXYPEPTIDASE"/>
    <property type="match status" value="1"/>
</dbReference>
<evidence type="ECO:0000256" key="4">
    <source>
        <dbReference type="ARBA" id="ARBA00022729"/>
    </source>
</evidence>
<dbReference type="AlphaFoldDB" id="A0A1R1Y4I1"/>
<feature type="chain" id="PRO_5011828518" description="Carboxypeptidase" evidence="7">
    <location>
        <begin position="20"/>
        <end position="520"/>
    </location>
</feature>
<comment type="similarity">
    <text evidence="1 7">Belongs to the peptidase S10 family.</text>
</comment>
<dbReference type="InterPro" id="IPR018202">
    <property type="entry name" value="Ser_caboxypep_ser_AS"/>
</dbReference>
<accession>A0A1R1Y4I1</accession>
<keyword evidence="9" id="KW-1185">Reference proteome</keyword>
<keyword evidence="2 7" id="KW-0121">Carboxypeptidase</keyword>
<protein>
    <recommendedName>
        <fullName evidence="7">Carboxypeptidase</fullName>
        <ecNumber evidence="7">3.4.16.-</ecNumber>
    </recommendedName>
</protein>
<feature type="signal peptide" evidence="7">
    <location>
        <begin position="1"/>
        <end position="19"/>
    </location>
</feature>
<dbReference type="OrthoDB" id="443318at2759"/>
<evidence type="ECO:0000256" key="6">
    <source>
        <dbReference type="ARBA" id="ARBA00023180"/>
    </source>
</evidence>
<dbReference type="GO" id="GO:0000324">
    <property type="term" value="C:fungal-type vacuole"/>
    <property type="evidence" value="ECO:0007669"/>
    <property type="project" value="TreeGrafter"/>
</dbReference>
<keyword evidence="5 7" id="KW-0378">Hydrolase</keyword>
<dbReference type="Gene3D" id="3.40.50.1820">
    <property type="entry name" value="alpha/beta hydrolase"/>
    <property type="match status" value="1"/>
</dbReference>
<dbReference type="Gene3D" id="1.10.287.410">
    <property type="match status" value="1"/>
</dbReference>
<keyword evidence="4 7" id="KW-0732">Signal</keyword>
<proteinExistence type="inferred from homology"/>
<organism evidence="8 9">
    <name type="scientific">Smittium culicis</name>
    <dbReference type="NCBI Taxonomy" id="133412"/>
    <lineage>
        <taxon>Eukaryota</taxon>
        <taxon>Fungi</taxon>
        <taxon>Fungi incertae sedis</taxon>
        <taxon>Zoopagomycota</taxon>
        <taxon>Kickxellomycotina</taxon>
        <taxon>Harpellomycetes</taxon>
        <taxon>Harpellales</taxon>
        <taxon>Legeriomycetaceae</taxon>
        <taxon>Smittium</taxon>
    </lineage>
</organism>
<dbReference type="GO" id="GO:0004185">
    <property type="term" value="F:serine-type carboxypeptidase activity"/>
    <property type="evidence" value="ECO:0007669"/>
    <property type="project" value="UniProtKB-UniRule"/>
</dbReference>
<evidence type="ECO:0000313" key="8">
    <source>
        <dbReference type="EMBL" id="OMJ21740.1"/>
    </source>
</evidence>
<comment type="caution">
    <text evidence="8">The sequence shown here is derived from an EMBL/GenBank/DDBJ whole genome shotgun (WGS) entry which is preliminary data.</text>
</comment>
<dbReference type="InterPro" id="IPR029058">
    <property type="entry name" value="AB_hydrolase_fold"/>
</dbReference>
<evidence type="ECO:0000256" key="7">
    <source>
        <dbReference type="RuleBase" id="RU361156"/>
    </source>
</evidence>
<dbReference type="PROSITE" id="PS00131">
    <property type="entry name" value="CARBOXYPEPT_SER_SER"/>
    <property type="match status" value="1"/>
</dbReference>
<reference evidence="8 9" key="1">
    <citation type="submission" date="2017-01" db="EMBL/GenBank/DDBJ databases">
        <authorList>
            <person name="Mah S.A."/>
            <person name="Swanson W.J."/>
            <person name="Moy G.W."/>
            <person name="Vacquier V.D."/>
        </authorList>
    </citation>
    <scope>NUCLEOTIDE SEQUENCE [LARGE SCALE GENOMIC DNA]</scope>
    <source>
        <strain evidence="8 9">GSMNP</strain>
    </source>
</reference>
<dbReference type="EMBL" id="LSSN01000928">
    <property type="protein sequence ID" value="OMJ21740.1"/>
    <property type="molecule type" value="Genomic_DNA"/>
</dbReference>
<dbReference type="PANTHER" id="PTHR11802:SF113">
    <property type="entry name" value="SERINE CARBOXYPEPTIDASE CTSA-4.1"/>
    <property type="match status" value="1"/>
</dbReference>
<name>A0A1R1Y4I1_9FUNG</name>
<evidence type="ECO:0000256" key="3">
    <source>
        <dbReference type="ARBA" id="ARBA00022670"/>
    </source>
</evidence>
<dbReference type="GO" id="GO:0006508">
    <property type="term" value="P:proteolysis"/>
    <property type="evidence" value="ECO:0007669"/>
    <property type="project" value="UniProtKB-KW"/>
</dbReference>
<keyword evidence="6" id="KW-0325">Glycoprotein</keyword>
<dbReference type="InterPro" id="IPR001563">
    <property type="entry name" value="Peptidase_S10"/>
</dbReference>
<evidence type="ECO:0000313" key="9">
    <source>
        <dbReference type="Proteomes" id="UP000187283"/>
    </source>
</evidence>
<dbReference type="PRINTS" id="PR00724">
    <property type="entry name" value="CRBOXYPTASEC"/>
</dbReference>
<sequence length="520" mass="58254">MRVSSLVGCFLGVAGTVSGLDFEMLRQKVLGGVSFGNSLSSKIKKLPDYFNMHSSYADSLSSQGIPNIKKTTAWSKVSKMSELEGYSMRIKKPKLCVGEDETSYSGYLDISDKSHFFFWFFEAKSKKKDAPIILWVNGGPGCSSLLGLFMELGPCRINVSGDGTIPNDFGWNQDAHVVFLDQPTNVGFSYGESRSSSFAAGKDVYAFIQLLYSSFPEYANSKLHVFGESYGGHYVPAIAKAIFDKNNELAAVSNKPSKLRRVPLESIGIGNGLVDPLEQYKYFGQMACNSTYPPVLSQRQCDNIDSYYPTCAKLIEACYKYENRYACVPPSYYCNNNMLSSYYQEGLNPYDVRAKCADGGLCYSEITAISKFLNDPKVIDEVGSSVNSYESCSSKVYQDFLLSGDWMKPYMRELPQLLESGIRVLVYAGDADWICNWYGNKAFSLKLEWSGKEEFNLAKDTQWKGSSIVSKMPFDSFAGEHRTFGPLTFLRIFEAGHMVPYDQPEHSLDMINRWINNQSF</sequence>
<evidence type="ECO:0000256" key="5">
    <source>
        <dbReference type="ARBA" id="ARBA00022801"/>
    </source>
</evidence>
<keyword evidence="3 7" id="KW-0645">Protease</keyword>
<evidence type="ECO:0000256" key="1">
    <source>
        <dbReference type="ARBA" id="ARBA00009431"/>
    </source>
</evidence>
<dbReference type="Proteomes" id="UP000187283">
    <property type="component" value="Unassembled WGS sequence"/>
</dbReference>
<evidence type="ECO:0000256" key="2">
    <source>
        <dbReference type="ARBA" id="ARBA00022645"/>
    </source>
</evidence>
<dbReference type="Pfam" id="PF00450">
    <property type="entry name" value="Peptidase_S10"/>
    <property type="match status" value="1"/>
</dbReference>
<dbReference type="STRING" id="133412.A0A1R1Y4I1"/>
<gene>
    <name evidence="8" type="ORF">AYI70_g3290</name>
</gene>
<dbReference type="EC" id="3.4.16.-" evidence="7"/>